<dbReference type="Proteomes" id="UP001500751">
    <property type="component" value="Unassembled WGS sequence"/>
</dbReference>
<proteinExistence type="predicted"/>
<keyword evidence="1" id="KW-0472">Membrane</keyword>
<evidence type="ECO:0000313" key="2">
    <source>
        <dbReference type="EMBL" id="GAA2024327.1"/>
    </source>
</evidence>
<evidence type="ECO:0000256" key="1">
    <source>
        <dbReference type="SAM" id="Phobius"/>
    </source>
</evidence>
<feature type="transmembrane region" description="Helical" evidence="1">
    <location>
        <begin position="31"/>
        <end position="52"/>
    </location>
</feature>
<evidence type="ECO:0000313" key="3">
    <source>
        <dbReference type="Proteomes" id="UP001500751"/>
    </source>
</evidence>
<gene>
    <name evidence="2" type="ORF">GCM10009839_22640</name>
</gene>
<dbReference type="RefSeq" id="WP_344665488.1">
    <property type="nucleotide sequence ID" value="NZ_BAAAQN010000010.1"/>
</dbReference>
<keyword evidence="3" id="KW-1185">Reference proteome</keyword>
<organism evidence="2 3">
    <name type="scientific">Catenulispora yoronensis</name>
    <dbReference type="NCBI Taxonomy" id="450799"/>
    <lineage>
        <taxon>Bacteria</taxon>
        <taxon>Bacillati</taxon>
        <taxon>Actinomycetota</taxon>
        <taxon>Actinomycetes</taxon>
        <taxon>Catenulisporales</taxon>
        <taxon>Catenulisporaceae</taxon>
        <taxon>Catenulispora</taxon>
    </lineage>
</organism>
<name>A0ABP5FGC8_9ACTN</name>
<accession>A0ABP5FGC8</accession>
<comment type="caution">
    <text evidence="2">The sequence shown here is derived from an EMBL/GenBank/DDBJ whole genome shotgun (WGS) entry which is preliminary data.</text>
</comment>
<protein>
    <submittedName>
        <fullName evidence="2">Uncharacterized protein</fullName>
    </submittedName>
</protein>
<reference evidence="3" key="1">
    <citation type="journal article" date="2019" name="Int. J. Syst. Evol. Microbiol.">
        <title>The Global Catalogue of Microorganisms (GCM) 10K type strain sequencing project: providing services to taxonomists for standard genome sequencing and annotation.</title>
        <authorList>
            <consortium name="The Broad Institute Genomics Platform"/>
            <consortium name="The Broad Institute Genome Sequencing Center for Infectious Disease"/>
            <person name="Wu L."/>
            <person name="Ma J."/>
        </authorList>
    </citation>
    <scope>NUCLEOTIDE SEQUENCE [LARGE SCALE GENOMIC DNA]</scope>
    <source>
        <strain evidence="3">JCM 16014</strain>
    </source>
</reference>
<keyword evidence="1" id="KW-0812">Transmembrane</keyword>
<sequence length="62" mass="6599">MPRFPWGVFIVLAIGLNVARQLVFPPGRVGTAATVGLFFVVLGISYAVVGLLRALGMGRARE</sequence>
<keyword evidence="1" id="KW-1133">Transmembrane helix</keyword>
<dbReference type="EMBL" id="BAAAQN010000010">
    <property type="protein sequence ID" value="GAA2024327.1"/>
    <property type="molecule type" value="Genomic_DNA"/>
</dbReference>